<evidence type="ECO:0000259" key="2">
    <source>
        <dbReference type="PROSITE" id="PS50076"/>
    </source>
</evidence>
<gene>
    <name evidence="3" type="ORF">B0T18DRAFT_291145</name>
</gene>
<feature type="region of interest" description="Disordered" evidence="1">
    <location>
        <begin position="40"/>
        <end position="67"/>
    </location>
</feature>
<dbReference type="EMBL" id="JAUKUD010000003">
    <property type="protein sequence ID" value="KAK0749705.1"/>
    <property type="molecule type" value="Genomic_DNA"/>
</dbReference>
<comment type="caution">
    <text evidence="3">The sequence shown here is derived from an EMBL/GenBank/DDBJ whole genome shotgun (WGS) entry which is preliminary data.</text>
</comment>
<dbReference type="PROSITE" id="PS50076">
    <property type="entry name" value="DNAJ_2"/>
    <property type="match status" value="1"/>
</dbReference>
<dbReference type="Pfam" id="PF00226">
    <property type="entry name" value="DnaJ"/>
    <property type="match status" value="1"/>
</dbReference>
<evidence type="ECO:0000256" key="1">
    <source>
        <dbReference type="SAM" id="MobiDB-lite"/>
    </source>
</evidence>
<dbReference type="InterPro" id="IPR036869">
    <property type="entry name" value="J_dom_sf"/>
</dbReference>
<dbReference type="CDD" id="cd06257">
    <property type="entry name" value="DnaJ"/>
    <property type="match status" value="1"/>
</dbReference>
<feature type="non-terminal residue" evidence="3">
    <location>
        <position position="269"/>
    </location>
</feature>
<dbReference type="InterPro" id="IPR018253">
    <property type="entry name" value="DnaJ_domain_CS"/>
</dbReference>
<keyword evidence="4" id="KW-1185">Reference proteome</keyword>
<feature type="domain" description="J" evidence="2">
    <location>
        <begin position="63"/>
        <end position="133"/>
    </location>
</feature>
<protein>
    <recommendedName>
        <fullName evidence="2">J domain-containing protein</fullName>
    </recommendedName>
</protein>
<name>A0AA40F1W4_9PEZI</name>
<sequence length="269" mass="30615">CSGSAGHLLARTIFPHSTSTAPLTQRRQAFAPSLQAHSYATVHGDQPPGADRSARWPTSPNPSPYEVFDQTKTEPYNKARFYELVKLYHPDRHHHTLHDGIPHLAKTERYRLVVAANNILCDPEKRDLYDRFGAGWEGQVDTRDTRDAYRAADRKWRQAPGNASMNATWEDWEQWHQERNGQKQEPVFMSNTMFGGVLALVAVVGAWEHATRAGNNSADLLEQREQQHGSIAEGLQHRQRVNANLNKEDRVRYFLQQREGWGYGPPGRG</sequence>
<dbReference type="InterPro" id="IPR001623">
    <property type="entry name" value="DnaJ_domain"/>
</dbReference>
<dbReference type="Proteomes" id="UP001172155">
    <property type="component" value="Unassembled WGS sequence"/>
</dbReference>
<dbReference type="SUPFAM" id="SSF46565">
    <property type="entry name" value="Chaperone J-domain"/>
    <property type="match status" value="1"/>
</dbReference>
<dbReference type="Gene3D" id="1.10.287.110">
    <property type="entry name" value="DnaJ domain"/>
    <property type="match status" value="1"/>
</dbReference>
<feature type="non-terminal residue" evidence="3">
    <location>
        <position position="1"/>
    </location>
</feature>
<dbReference type="AlphaFoldDB" id="A0AA40F1W4"/>
<evidence type="ECO:0000313" key="3">
    <source>
        <dbReference type="EMBL" id="KAK0749705.1"/>
    </source>
</evidence>
<reference evidence="3" key="1">
    <citation type="submission" date="2023-06" db="EMBL/GenBank/DDBJ databases">
        <title>Genome-scale phylogeny and comparative genomics of the fungal order Sordariales.</title>
        <authorList>
            <consortium name="Lawrence Berkeley National Laboratory"/>
            <person name="Hensen N."/>
            <person name="Bonometti L."/>
            <person name="Westerberg I."/>
            <person name="Brannstrom I.O."/>
            <person name="Guillou S."/>
            <person name="Cros-Aarteil S."/>
            <person name="Calhoun S."/>
            <person name="Haridas S."/>
            <person name="Kuo A."/>
            <person name="Mondo S."/>
            <person name="Pangilinan J."/>
            <person name="Riley R."/>
            <person name="LaButti K."/>
            <person name="Andreopoulos B."/>
            <person name="Lipzen A."/>
            <person name="Chen C."/>
            <person name="Yanf M."/>
            <person name="Daum C."/>
            <person name="Ng V."/>
            <person name="Clum A."/>
            <person name="Steindorff A."/>
            <person name="Ohm R."/>
            <person name="Martin F."/>
            <person name="Silar P."/>
            <person name="Natvig D."/>
            <person name="Lalanne C."/>
            <person name="Gautier V."/>
            <person name="Ament-velasquez S.L."/>
            <person name="Kruys A."/>
            <person name="Hutchinson M.I."/>
            <person name="Powell A.J."/>
            <person name="Barry K."/>
            <person name="Miller A.N."/>
            <person name="Grigoriev I.V."/>
            <person name="Debuchy R."/>
            <person name="Gladieux P."/>
            <person name="Thoren M.H."/>
            <person name="Johannesson H."/>
        </authorList>
    </citation>
    <scope>NUCLEOTIDE SEQUENCE</scope>
    <source>
        <strain evidence="3">SMH3187-1</strain>
    </source>
</reference>
<organism evidence="3 4">
    <name type="scientific">Schizothecium vesticola</name>
    <dbReference type="NCBI Taxonomy" id="314040"/>
    <lineage>
        <taxon>Eukaryota</taxon>
        <taxon>Fungi</taxon>
        <taxon>Dikarya</taxon>
        <taxon>Ascomycota</taxon>
        <taxon>Pezizomycotina</taxon>
        <taxon>Sordariomycetes</taxon>
        <taxon>Sordariomycetidae</taxon>
        <taxon>Sordariales</taxon>
        <taxon>Schizotheciaceae</taxon>
        <taxon>Schizothecium</taxon>
    </lineage>
</organism>
<evidence type="ECO:0000313" key="4">
    <source>
        <dbReference type="Proteomes" id="UP001172155"/>
    </source>
</evidence>
<dbReference type="PROSITE" id="PS00636">
    <property type="entry name" value="DNAJ_1"/>
    <property type="match status" value="1"/>
</dbReference>
<accession>A0AA40F1W4</accession>
<proteinExistence type="predicted"/>